<reference evidence="3 4" key="1">
    <citation type="submission" date="2022-10" db="EMBL/GenBank/DDBJ databases">
        <authorList>
            <person name="Xie J."/>
            <person name="Shen N."/>
        </authorList>
    </citation>
    <scope>NUCLEOTIDE SEQUENCE [LARGE SCALE GENOMIC DNA]</scope>
    <source>
        <strain evidence="3 4">DSM 41681</strain>
    </source>
</reference>
<accession>A0ABU6C4X8</accession>
<protein>
    <recommendedName>
        <fullName evidence="5">Secreted protein</fullName>
    </recommendedName>
</protein>
<proteinExistence type="predicted"/>
<keyword evidence="2" id="KW-1133">Transmembrane helix</keyword>
<evidence type="ECO:0000313" key="4">
    <source>
        <dbReference type="Proteomes" id="UP001352223"/>
    </source>
</evidence>
<comment type="caution">
    <text evidence="3">The sequence shown here is derived from an EMBL/GenBank/DDBJ whole genome shotgun (WGS) entry which is preliminary data.</text>
</comment>
<evidence type="ECO:0008006" key="5">
    <source>
        <dbReference type="Google" id="ProtNLM"/>
    </source>
</evidence>
<dbReference type="RefSeq" id="WP_324766742.1">
    <property type="nucleotide sequence ID" value="NZ_BAAATS010000014.1"/>
</dbReference>
<organism evidence="3 4">
    <name type="scientific">Streptomyces kunmingensis</name>
    <dbReference type="NCBI Taxonomy" id="68225"/>
    <lineage>
        <taxon>Bacteria</taxon>
        <taxon>Bacillati</taxon>
        <taxon>Actinomycetota</taxon>
        <taxon>Actinomycetes</taxon>
        <taxon>Kitasatosporales</taxon>
        <taxon>Streptomycetaceae</taxon>
        <taxon>Streptomyces</taxon>
    </lineage>
</organism>
<feature type="compositionally biased region" description="Basic and acidic residues" evidence="1">
    <location>
        <begin position="193"/>
        <end position="217"/>
    </location>
</feature>
<evidence type="ECO:0000313" key="3">
    <source>
        <dbReference type="EMBL" id="MEB3959774.1"/>
    </source>
</evidence>
<evidence type="ECO:0000256" key="2">
    <source>
        <dbReference type="SAM" id="Phobius"/>
    </source>
</evidence>
<dbReference type="Proteomes" id="UP001352223">
    <property type="component" value="Unassembled WGS sequence"/>
</dbReference>
<evidence type="ECO:0000256" key="1">
    <source>
        <dbReference type="SAM" id="MobiDB-lite"/>
    </source>
</evidence>
<sequence>MSTGVIIALIVVGIVVVVAAGVFAARTKPRGGRSLRSRFGPEYERVVARHDGDTKAAEQELTERVRRHGSLHTHELEPAARERYQARWAAAQERFVESPAEAVTEADLLIGALAKERGFPDGSRYDEQFEALSVHHGPHVHGYRRVHLAAHTHLDGAEANGAGGGTGTEELRAAMVEARALFEDLIGAGGQVGRRDRTDEAADRATDGTTTRHERTSPLKGRLAKGS</sequence>
<gene>
    <name evidence="3" type="ORF">OKJ48_05850</name>
</gene>
<feature type="transmembrane region" description="Helical" evidence="2">
    <location>
        <begin position="6"/>
        <end position="25"/>
    </location>
</feature>
<keyword evidence="2" id="KW-0812">Transmembrane</keyword>
<keyword evidence="2" id="KW-0472">Membrane</keyword>
<dbReference type="EMBL" id="JAOZYB010000024">
    <property type="protein sequence ID" value="MEB3959774.1"/>
    <property type="molecule type" value="Genomic_DNA"/>
</dbReference>
<name>A0ABU6C4X8_9ACTN</name>
<feature type="region of interest" description="Disordered" evidence="1">
    <location>
        <begin position="190"/>
        <end position="227"/>
    </location>
</feature>
<keyword evidence="4" id="KW-1185">Reference proteome</keyword>